<evidence type="ECO:0000313" key="10">
    <source>
        <dbReference type="Proteomes" id="UP000254079"/>
    </source>
</evidence>
<evidence type="ECO:0000313" key="5">
    <source>
        <dbReference type="EMBL" id="RXD17949.1"/>
    </source>
</evidence>
<accession>A0A0H0INI3</accession>
<sequence>MKLTYKIVIAAFFFSAFGALVWSANHYHSKYQAEKLRADKAEGEAEYQGKVIANQALNFNRFNQIAENASRLNSLVDIGHEKTVIKYREVLLREKNCDFPVPVDIAVGLLNYANRLRASALHADSGDIDSAGDRATTTRTLTYCQAVLWINPLLAAIEKANNQLAGVRQIEQSR</sequence>
<evidence type="ECO:0000313" key="2">
    <source>
        <dbReference type="EMBL" id="HAI5331015.1"/>
    </source>
</evidence>
<evidence type="ECO:0000313" key="11">
    <source>
        <dbReference type="Proteomes" id="UP000254181"/>
    </source>
</evidence>
<dbReference type="EMBL" id="CP024141">
    <property type="protein sequence ID" value="AUK00124.1"/>
    <property type="molecule type" value="Genomic_DNA"/>
</dbReference>
<reference evidence="2" key="2">
    <citation type="journal article" date="2018" name="Genome Biol.">
        <title>SKESA: strategic k-mer extension for scrupulous assemblies.</title>
        <authorList>
            <person name="Souvorov A."/>
            <person name="Agarwala R."/>
            <person name="Lipman D.J."/>
        </authorList>
    </citation>
    <scope>NUCLEOTIDE SEQUENCE [LARGE SCALE GENOMIC DNA]</scope>
    <source>
        <strain evidence="2">AMC_487</strain>
    </source>
</reference>
<dbReference type="EMBL" id="UGCP01000002">
    <property type="protein sequence ID" value="STI84332.1"/>
    <property type="molecule type" value="Genomic_DNA"/>
</dbReference>
<dbReference type="Proteomes" id="UP000254079">
    <property type="component" value="Unassembled WGS sequence"/>
</dbReference>
<dbReference type="Proteomes" id="UP000845800">
    <property type="component" value="Unassembled WGS sequence"/>
</dbReference>
<dbReference type="AlphaFoldDB" id="A0A0H0INI3"/>
<dbReference type="OrthoDB" id="6594862at2"/>
<evidence type="ECO:0000313" key="8">
    <source>
        <dbReference type="EMBL" id="STP18445.1"/>
    </source>
</evidence>
<dbReference type="Proteomes" id="UP000288730">
    <property type="component" value="Unassembled WGS sequence"/>
</dbReference>
<dbReference type="Proteomes" id="UP000254181">
    <property type="component" value="Unassembled WGS sequence"/>
</dbReference>
<dbReference type="Proteomes" id="UP000234238">
    <property type="component" value="Chromosome"/>
</dbReference>
<dbReference type="OMA" id="EKTCDLP"/>
<dbReference type="EMBL" id="RTJF01000029">
    <property type="protein sequence ID" value="MJL95203.1"/>
    <property type="molecule type" value="Genomic_DNA"/>
</dbReference>
<reference evidence="4" key="3">
    <citation type="submission" date="2018-06" db="EMBL/GenBank/DDBJ databases">
        <authorList>
            <person name="Ashton P.M."/>
            <person name="Dallman T."/>
            <person name="Nair S."/>
            <person name="De Pinna E."/>
            <person name="Peters T."/>
            <person name="Grant K."/>
        </authorList>
    </citation>
    <scope>NUCLEOTIDE SEQUENCE [LARGE SCALE GENOMIC DNA]</scope>
    <source>
        <strain evidence="4">462023</strain>
    </source>
</reference>
<reference evidence="3 13" key="5">
    <citation type="submission" date="2018-10" db="EMBL/GenBank/DDBJ databases">
        <authorList>
            <consortium name="NARMS: The National Antimicrobial Resistance Monitoring System"/>
        </authorList>
    </citation>
    <scope>NUCLEOTIDE SEQUENCE [LARGE SCALE GENOMIC DNA]</scope>
    <source>
        <strain evidence="3 13">CVM N17EC0060</strain>
    </source>
</reference>
<evidence type="ECO:0000313" key="12">
    <source>
        <dbReference type="Proteomes" id="UP000255543"/>
    </source>
</evidence>
<proteinExistence type="predicted"/>
<reference evidence="1 9" key="1">
    <citation type="submission" date="2017-10" db="EMBL/GenBank/DDBJ databases">
        <title>mcr-1 positive E.coli isolates in China.</title>
        <authorList>
            <person name="Li B."/>
            <person name="Wang X."/>
        </authorList>
    </citation>
    <scope>NUCLEOTIDE SEQUENCE [LARGE SCALE GENOMIC DNA]</scope>
    <source>
        <strain evidence="1 9">14EC029</strain>
    </source>
</reference>
<evidence type="ECO:0000313" key="7">
    <source>
        <dbReference type="EMBL" id="STK93506.1"/>
    </source>
</evidence>
<dbReference type="Proteomes" id="UP000272336">
    <property type="component" value="Unassembled WGS sequence"/>
</dbReference>
<dbReference type="Proteomes" id="UP000885382">
    <property type="component" value="Unassembled WGS sequence"/>
</dbReference>
<evidence type="ECO:0000313" key="13">
    <source>
        <dbReference type="Proteomes" id="UP000272336"/>
    </source>
</evidence>
<organism evidence="3 13">
    <name type="scientific">Escherichia coli</name>
    <dbReference type="NCBI Taxonomy" id="562"/>
    <lineage>
        <taxon>Bacteria</taxon>
        <taxon>Pseudomonadati</taxon>
        <taxon>Pseudomonadota</taxon>
        <taxon>Gammaproteobacteria</taxon>
        <taxon>Enterobacterales</taxon>
        <taxon>Enterobacteriaceae</taxon>
        <taxon>Escherichia</taxon>
    </lineage>
</organism>
<dbReference type="EMBL" id="DABERK010000004">
    <property type="protein sequence ID" value="HAI5331015.1"/>
    <property type="molecule type" value="Genomic_DNA"/>
</dbReference>
<dbReference type="EMBL" id="RNLZ01000027">
    <property type="protein sequence ID" value="MGE14935.1"/>
    <property type="molecule type" value="Genomic_DNA"/>
</dbReference>
<evidence type="ECO:0000313" key="14">
    <source>
        <dbReference type="Proteomes" id="UP000288730"/>
    </source>
</evidence>
<evidence type="ECO:0000313" key="3">
    <source>
        <dbReference type="EMBL" id="MGE14935.1"/>
    </source>
</evidence>
<reference evidence="10 11" key="4">
    <citation type="submission" date="2018-06" db="EMBL/GenBank/DDBJ databases">
        <authorList>
            <consortium name="Pathogen Informatics"/>
            <person name="Doyle S."/>
        </authorList>
    </citation>
    <scope>NUCLEOTIDE SEQUENCE [LARGE SCALE GENOMIC DNA]</scope>
    <source>
        <strain evidence="7 12">NCTC8179</strain>
        <strain evidence="6 10">NCTC8622</strain>
        <strain evidence="8 11">NCTC9075</strain>
    </source>
</reference>
<evidence type="ECO:0000313" key="4">
    <source>
        <dbReference type="EMBL" id="MJL95203.1"/>
    </source>
</evidence>
<dbReference type="Proteomes" id="UP000255543">
    <property type="component" value="Unassembled WGS sequence"/>
</dbReference>
<dbReference type="EMBL" id="UGEM01000004">
    <property type="protein sequence ID" value="STP18445.1"/>
    <property type="molecule type" value="Genomic_DNA"/>
</dbReference>
<dbReference type="EMBL" id="SCJN01000008">
    <property type="protein sequence ID" value="RXD17949.1"/>
    <property type="molecule type" value="Genomic_DNA"/>
</dbReference>
<protein>
    <submittedName>
        <fullName evidence="6">Putative phage related protein</fullName>
    </submittedName>
</protein>
<dbReference type="EMBL" id="UGEB01000001">
    <property type="protein sequence ID" value="STK93506.1"/>
    <property type="molecule type" value="Genomic_DNA"/>
</dbReference>
<evidence type="ECO:0000313" key="1">
    <source>
        <dbReference type="EMBL" id="AUK00124.1"/>
    </source>
</evidence>
<reference evidence="5 14" key="6">
    <citation type="submission" date="2019-01" db="EMBL/GenBank/DDBJ databases">
        <title>Genomic analysis of febrile catheter-associated UTI E. coli isolates.</title>
        <authorList>
            <person name="Potter R."/>
            <person name="Zou Z."/>
            <person name="Henderson J."/>
            <person name="Dantas G."/>
        </authorList>
    </citation>
    <scope>NUCLEOTIDE SEQUENCE [LARGE SCALE GENOMIC DNA]</scope>
    <source>
        <strain evidence="5 14">29_CAASB</strain>
    </source>
</reference>
<name>A0A0H0INI3_ECOLX</name>
<evidence type="ECO:0000313" key="9">
    <source>
        <dbReference type="Proteomes" id="UP000234238"/>
    </source>
</evidence>
<gene>
    <name evidence="1" type="ORF">CR538_06665</name>
    <name evidence="3" type="ORF">D9D43_15315</name>
    <name evidence="4" type="ORF">DNX30_21060</name>
    <name evidence="5" type="ORF">EPS76_02260</name>
    <name evidence="2" type="ORF">HJQ60_000941</name>
    <name evidence="7" type="ORF">NCTC8179_04308</name>
    <name evidence="6" type="ORF">NCTC8622_03389</name>
    <name evidence="8" type="ORF">NCTC9075_01906</name>
</gene>
<evidence type="ECO:0000313" key="6">
    <source>
        <dbReference type="EMBL" id="STI84332.1"/>
    </source>
</evidence>
<reference evidence="2" key="7">
    <citation type="submission" date="2020-03" db="EMBL/GenBank/DDBJ databases">
        <authorList>
            <consortium name="NCBI Pathogen Detection Project"/>
        </authorList>
    </citation>
    <scope>NUCLEOTIDE SEQUENCE</scope>
    <source>
        <strain evidence="2">AMC_487</strain>
    </source>
</reference>
<dbReference type="RefSeq" id="WP_000779566.1">
    <property type="nucleotide sequence ID" value="NZ_BFHX01000066.1"/>
</dbReference>